<dbReference type="Proteomes" id="UP001373714">
    <property type="component" value="Unassembled WGS sequence"/>
</dbReference>
<feature type="transmembrane region" description="Helical" evidence="10">
    <location>
        <begin position="201"/>
        <end position="219"/>
    </location>
</feature>
<dbReference type="SUPFAM" id="SSF81296">
    <property type="entry name" value="E set domains"/>
    <property type="match status" value="1"/>
</dbReference>
<feature type="domain" description="J" evidence="11">
    <location>
        <begin position="106"/>
        <end position="176"/>
    </location>
</feature>
<keyword evidence="6 10" id="KW-1133">Transmembrane helix</keyword>
<accession>A0AAV9USY8</accession>
<dbReference type="PANTHER" id="PTHR24075:SF0">
    <property type="entry name" value="TRANSLOCATION PROTEIN SEC63 HOMOLOG"/>
    <property type="match status" value="1"/>
</dbReference>
<dbReference type="CDD" id="cd06257">
    <property type="entry name" value="DnaJ"/>
    <property type="match status" value="1"/>
</dbReference>
<keyword evidence="13" id="KW-1185">Reference proteome</keyword>
<dbReference type="SUPFAM" id="SSF46565">
    <property type="entry name" value="Chaperone J-domain"/>
    <property type="match status" value="1"/>
</dbReference>
<dbReference type="GO" id="GO:0008320">
    <property type="term" value="F:protein transmembrane transporter activity"/>
    <property type="evidence" value="ECO:0007669"/>
    <property type="project" value="TreeGrafter"/>
</dbReference>
<evidence type="ECO:0000256" key="5">
    <source>
        <dbReference type="ARBA" id="ARBA00022927"/>
    </source>
</evidence>
<dbReference type="GO" id="GO:0006614">
    <property type="term" value="P:SRP-dependent cotranslational protein targeting to membrane"/>
    <property type="evidence" value="ECO:0007669"/>
    <property type="project" value="TreeGrafter"/>
</dbReference>
<dbReference type="GO" id="GO:0031207">
    <property type="term" value="C:Sec62/Sec63 complex"/>
    <property type="evidence" value="ECO:0007669"/>
    <property type="project" value="TreeGrafter"/>
</dbReference>
<gene>
    <name evidence="12" type="primary">SEC63</name>
    <name evidence="12" type="ORF">TWF730_010519</name>
</gene>
<dbReference type="Pfam" id="PF02889">
    <property type="entry name" value="Sec63"/>
    <property type="match status" value="1"/>
</dbReference>
<dbReference type="InterPro" id="IPR036869">
    <property type="entry name" value="J_dom_sf"/>
</dbReference>
<keyword evidence="3 10" id="KW-0812">Transmembrane</keyword>
<evidence type="ECO:0000259" key="11">
    <source>
        <dbReference type="PROSITE" id="PS50076"/>
    </source>
</evidence>
<name>A0AAV9USY8_9PEZI</name>
<evidence type="ECO:0000256" key="1">
    <source>
        <dbReference type="ARBA" id="ARBA00004477"/>
    </source>
</evidence>
<protein>
    <submittedName>
        <fullName evidence="12">Secretory subunit</fullName>
    </submittedName>
</protein>
<sequence>MSTDYNYDEQGQFFPYFVATMLFLTLAPVTYSTFAPSKQTGLQKNPRIESSFKPADYDHIEQHKSKKRKESRRIKRMIFLSLGWSLFSYMIYLIITTSALTPKIWDPYTILGISMSASEKAIKSHYRRLSIKHHPDKVKLEGNDTMEAANERWVEITKAYKALTDEEIRKNFQEYGHPDGKQSYSIGIALPQWTIADGSKYWVLAFYGVMFGIVLPYYVGKWWYGTKKYTKDGVLMETAGRLFKAFEEDCDEKKAIEVLSAGGLEKFQKHEKNFEGQEHVIESAIKDKVPISVMKTLEKMDGWKRKTYGLLWAYMTRTKFQDAKLDGEKLDVAQDAVSWNNSLLSIALAYSVTKPILSSMRINQNLVQAIQPGGSPLLQLPYFTEELCEKIEEFGAKDHWTIQRFMSLSDEKRRQLCIGKDGLTEEQYKEAMSVAQKIPILHVEKAFFKVQGEKAVTPNAICQLVLKVRVVPAGVKPPPVDPKDLEDEDPAEDDVDALIGRATSKPKAQTEASEKSPIPTNEVEKSPLVTDIETPLPTLTHAPYFPAATLPKWHVFLADRRAGRMIIAPMTILQFPEKTDNFQVQTFKLQFGAPPNGGEVHFQMHLVCDSYLGTDYKASIVLKVDEPGMFGPRDDDEISEPDEDSIAGVMASARGEKVKPSPYHSHGHGHHHDDDSDEDDESDTDGEEDEGSATDTDTDTDEE</sequence>
<dbReference type="Gene3D" id="1.10.287.110">
    <property type="entry name" value="DnaJ domain"/>
    <property type="match status" value="1"/>
</dbReference>
<feature type="transmembrane region" description="Helical" evidence="10">
    <location>
        <begin position="77"/>
        <end position="95"/>
    </location>
</feature>
<reference evidence="12 13" key="1">
    <citation type="submission" date="2019-10" db="EMBL/GenBank/DDBJ databases">
        <authorList>
            <person name="Palmer J.M."/>
        </authorList>
    </citation>
    <scope>NUCLEOTIDE SEQUENCE [LARGE SCALE GENOMIC DNA]</scope>
    <source>
        <strain evidence="12 13">TWF730</strain>
    </source>
</reference>
<dbReference type="SMART" id="SM00973">
    <property type="entry name" value="Sec63"/>
    <property type="match status" value="1"/>
</dbReference>
<keyword evidence="8" id="KW-0143">Chaperone</keyword>
<feature type="transmembrane region" description="Helical" evidence="10">
    <location>
        <begin position="13"/>
        <end position="34"/>
    </location>
</feature>
<dbReference type="PROSITE" id="PS50076">
    <property type="entry name" value="DNAJ_2"/>
    <property type="match status" value="1"/>
</dbReference>
<dbReference type="Gene3D" id="2.60.40.150">
    <property type="entry name" value="C2 domain"/>
    <property type="match status" value="1"/>
</dbReference>
<evidence type="ECO:0000256" key="3">
    <source>
        <dbReference type="ARBA" id="ARBA00022692"/>
    </source>
</evidence>
<dbReference type="Pfam" id="PF00226">
    <property type="entry name" value="DnaJ"/>
    <property type="match status" value="1"/>
</dbReference>
<dbReference type="InterPro" id="IPR004179">
    <property type="entry name" value="Sec63-dom"/>
</dbReference>
<evidence type="ECO:0000256" key="8">
    <source>
        <dbReference type="ARBA" id="ARBA00023186"/>
    </source>
</evidence>
<dbReference type="InterPro" id="IPR014756">
    <property type="entry name" value="Ig_E-set"/>
</dbReference>
<organism evidence="12 13">
    <name type="scientific">Orbilia blumenaviensis</name>
    <dbReference type="NCBI Taxonomy" id="1796055"/>
    <lineage>
        <taxon>Eukaryota</taxon>
        <taxon>Fungi</taxon>
        <taxon>Dikarya</taxon>
        <taxon>Ascomycota</taxon>
        <taxon>Pezizomycotina</taxon>
        <taxon>Orbiliomycetes</taxon>
        <taxon>Orbiliales</taxon>
        <taxon>Orbiliaceae</taxon>
        <taxon>Orbilia</taxon>
    </lineage>
</organism>
<feature type="region of interest" description="Disordered" evidence="9">
    <location>
        <begin position="502"/>
        <end position="525"/>
    </location>
</feature>
<feature type="compositionally biased region" description="Acidic residues" evidence="9">
    <location>
        <begin position="675"/>
        <end position="703"/>
    </location>
</feature>
<proteinExistence type="predicted"/>
<dbReference type="InterPro" id="IPR001623">
    <property type="entry name" value="DnaJ_domain"/>
</dbReference>
<comment type="caution">
    <text evidence="12">The sequence shown here is derived from an EMBL/GenBank/DDBJ whole genome shotgun (WGS) entry which is preliminary data.</text>
</comment>
<feature type="region of interest" description="Disordered" evidence="9">
    <location>
        <begin position="626"/>
        <end position="703"/>
    </location>
</feature>
<dbReference type="PANTHER" id="PTHR24075">
    <property type="entry name" value="SEC63 DOMAIN-CONTAINING"/>
    <property type="match status" value="1"/>
</dbReference>
<dbReference type="PRINTS" id="PR00625">
    <property type="entry name" value="JDOMAIN"/>
</dbReference>
<comment type="subcellular location">
    <subcellularLocation>
        <location evidence="1">Endoplasmic reticulum membrane</location>
        <topology evidence="1">Multi-pass membrane protein</topology>
    </subcellularLocation>
</comment>
<feature type="compositionally biased region" description="Acidic residues" evidence="9">
    <location>
        <begin position="634"/>
        <end position="645"/>
    </location>
</feature>
<dbReference type="Gene3D" id="1.10.3380.10">
    <property type="entry name" value="Sec63 N-terminal domain-like domain"/>
    <property type="match status" value="1"/>
</dbReference>
<dbReference type="InterPro" id="IPR035892">
    <property type="entry name" value="C2_domain_sf"/>
</dbReference>
<dbReference type="Gene3D" id="1.10.150.20">
    <property type="entry name" value="5' to 3' exonuclease, C-terminal subdomain"/>
    <property type="match status" value="1"/>
</dbReference>
<dbReference type="GO" id="GO:0003723">
    <property type="term" value="F:RNA binding"/>
    <property type="evidence" value="ECO:0007669"/>
    <property type="project" value="TreeGrafter"/>
</dbReference>
<dbReference type="SUPFAM" id="SSF158702">
    <property type="entry name" value="Sec63 N-terminal domain-like"/>
    <property type="match status" value="1"/>
</dbReference>
<keyword evidence="2" id="KW-0813">Transport</keyword>
<evidence type="ECO:0000256" key="6">
    <source>
        <dbReference type="ARBA" id="ARBA00022989"/>
    </source>
</evidence>
<dbReference type="GO" id="GO:0006620">
    <property type="term" value="P:post-translational protein targeting to endoplasmic reticulum membrane"/>
    <property type="evidence" value="ECO:0007669"/>
    <property type="project" value="TreeGrafter"/>
</dbReference>
<evidence type="ECO:0000256" key="7">
    <source>
        <dbReference type="ARBA" id="ARBA00023136"/>
    </source>
</evidence>
<evidence type="ECO:0000256" key="10">
    <source>
        <dbReference type="SAM" id="Phobius"/>
    </source>
</evidence>
<keyword evidence="5" id="KW-0653">Protein transport</keyword>
<keyword evidence="4" id="KW-0256">Endoplasmic reticulum</keyword>
<dbReference type="AlphaFoldDB" id="A0AAV9USY8"/>
<dbReference type="SMART" id="SM00271">
    <property type="entry name" value="DnaJ"/>
    <property type="match status" value="1"/>
</dbReference>
<dbReference type="FunFam" id="1.10.287.110:FF:000039">
    <property type="entry name" value="Protein translocation complex component (Npl1)"/>
    <property type="match status" value="1"/>
</dbReference>
<evidence type="ECO:0000313" key="12">
    <source>
        <dbReference type="EMBL" id="KAK6346188.1"/>
    </source>
</evidence>
<evidence type="ECO:0000313" key="13">
    <source>
        <dbReference type="Proteomes" id="UP001373714"/>
    </source>
</evidence>
<keyword evidence="7 10" id="KW-0472">Membrane</keyword>
<dbReference type="EMBL" id="JAVHNS010000008">
    <property type="protein sequence ID" value="KAK6346188.1"/>
    <property type="molecule type" value="Genomic_DNA"/>
</dbReference>
<evidence type="ECO:0000256" key="9">
    <source>
        <dbReference type="SAM" id="MobiDB-lite"/>
    </source>
</evidence>
<evidence type="ECO:0000256" key="4">
    <source>
        <dbReference type="ARBA" id="ARBA00022824"/>
    </source>
</evidence>
<evidence type="ECO:0000256" key="2">
    <source>
        <dbReference type="ARBA" id="ARBA00022448"/>
    </source>
</evidence>